<keyword evidence="1" id="KW-0812">Transmembrane</keyword>
<keyword evidence="1" id="KW-1133">Transmembrane helix</keyword>
<evidence type="ECO:0000313" key="3">
    <source>
        <dbReference type="Proteomes" id="UP000176339"/>
    </source>
</evidence>
<dbReference type="EMBL" id="MFEN01000033">
    <property type="protein sequence ID" value="OGE83915.1"/>
    <property type="molecule type" value="Genomic_DNA"/>
</dbReference>
<dbReference type="AlphaFoldDB" id="A0A1F5P284"/>
<evidence type="ECO:0000256" key="1">
    <source>
        <dbReference type="SAM" id="Phobius"/>
    </source>
</evidence>
<feature type="transmembrane region" description="Helical" evidence="1">
    <location>
        <begin position="48"/>
        <end position="71"/>
    </location>
</feature>
<feature type="transmembrane region" description="Helical" evidence="1">
    <location>
        <begin position="117"/>
        <end position="135"/>
    </location>
</feature>
<reference evidence="2 3" key="1">
    <citation type="journal article" date="2016" name="Nat. Commun.">
        <title>Thousands of microbial genomes shed light on interconnected biogeochemical processes in an aquifer system.</title>
        <authorList>
            <person name="Anantharaman K."/>
            <person name="Brown C.T."/>
            <person name="Hug L.A."/>
            <person name="Sharon I."/>
            <person name="Castelle C.J."/>
            <person name="Probst A.J."/>
            <person name="Thomas B.C."/>
            <person name="Singh A."/>
            <person name="Wilkins M.J."/>
            <person name="Karaoz U."/>
            <person name="Brodie E.L."/>
            <person name="Williams K.H."/>
            <person name="Hubbard S.S."/>
            <person name="Banfield J.F."/>
        </authorList>
    </citation>
    <scope>NUCLEOTIDE SEQUENCE [LARGE SCALE GENOMIC DNA]</scope>
</reference>
<feature type="transmembrane region" description="Helical" evidence="1">
    <location>
        <begin position="155"/>
        <end position="183"/>
    </location>
</feature>
<keyword evidence="1" id="KW-0472">Membrane</keyword>
<protein>
    <recommendedName>
        <fullName evidence="4">Prepilin type IV endopeptidase peptidase domain-containing protein</fullName>
    </recommendedName>
</protein>
<proteinExistence type="predicted"/>
<comment type="caution">
    <text evidence="2">The sequence shown here is derived from an EMBL/GenBank/DDBJ whole genome shotgun (WGS) entry which is preliminary data.</text>
</comment>
<gene>
    <name evidence="2" type="ORF">A2846_00805</name>
</gene>
<organism evidence="2 3">
    <name type="scientific">Candidatus Doudnabacteria bacterium RIFCSPHIGHO2_01_FULL_49_9</name>
    <dbReference type="NCBI Taxonomy" id="1817827"/>
    <lineage>
        <taxon>Bacteria</taxon>
        <taxon>Candidatus Doudnaibacteriota</taxon>
    </lineage>
</organism>
<feature type="transmembrane region" description="Helical" evidence="1">
    <location>
        <begin position="6"/>
        <end position="28"/>
    </location>
</feature>
<feature type="transmembrane region" description="Helical" evidence="1">
    <location>
        <begin position="195"/>
        <end position="222"/>
    </location>
</feature>
<sequence>MIDFFIGPFLVWFPRVAVYAFFVGAVLAHLNRYGSKTDWLKVISYKSLVISAVAFRLLNVLMLSAAQYYVWAQSKFTQILLDSPIDTTVPQEGIVGLFPGLFQTKLGYFFLYSWGRFWINLILIFLVAYGFWAFLKLLKKHKERFFDTGEVELGFLMSLLVGWPNFVIFIPAVFLSVILVSIFRGIFLKEPYTTLGWPFIVAGAIAIVFGNYFITALNLGVLRI</sequence>
<accession>A0A1F5P284</accession>
<name>A0A1F5P284_9BACT</name>
<evidence type="ECO:0000313" key="2">
    <source>
        <dbReference type="EMBL" id="OGE83915.1"/>
    </source>
</evidence>
<evidence type="ECO:0008006" key="4">
    <source>
        <dbReference type="Google" id="ProtNLM"/>
    </source>
</evidence>
<dbReference type="Proteomes" id="UP000176339">
    <property type="component" value="Unassembled WGS sequence"/>
</dbReference>